<keyword evidence="2" id="KW-1185">Reference proteome</keyword>
<evidence type="ECO:0000313" key="1">
    <source>
        <dbReference type="EMBL" id="RMB07904.1"/>
    </source>
</evidence>
<comment type="caution">
    <text evidence="1">The sequence shown here is derived from an EMBL/GenBank/DDBJ whole genome shotgun (WGS) entry which is preliminary data.</text>
</comment>
<dbReference type="Proteomes" id="UP000271227">
    <property type="component" value="Unassembled WGS sequence"/>
</dbReference>
<dbReference type="AlphaFoldDB" id="A0A3M0CDJ8"/>
<dbReference type="EMBL" id="REFR01000011">
    <property type="protein sequence ID" value="RMB07904.1"/>
    <property type="molecule type" value="Genomic_DNA"/>
</dbReference>
<dbReference type="InParanoid" id="A0A3M0CDJ8"/>
<gene>
    <name evidence="1" type="ORF">BXY39_1998</name>
</gene>
<sequence length="135" mass="14533">MANHGFITNRRQLLIGLGTSTLTGSAMSLTASNAADDPAYAAFLNAQRAADRLNRYHGPEGTYLDTLYAAYITAERELVATPAISLPGLRGKLERLIAMTGWETEQDDIDAMMARSACADLNCIATHTSAKQDIL</sequence>
<name>A0A3M0CDJ8_9PROT</name>
<evidence type="ECO:0000313" key="2">
    <source>
        <dbReference type="Proteomes" id="UP000271227"/>
    </source>
</evidence>
<protein>
    <submittedName>
        <fullName evidence="1">Uncharacterized protein</fullName>
    </submittedName>
</protein>
<accession>A0A3M0CDJ8</accession>
<organism evidence="1 2">
    <name type="scientific">Eilatimonas milleporae</name>
    <dbReference type="NCBI Taxonomy" id="911205"/>
    <lineage>
        <taxon>Bacteria</taxon>
        <taxon>Pseudomonadati</taxon>
        <taxon>Pseudomonadota</taxon>
        <taxon>Alphaproteobacteria</taxon>
        <taxon>Kordiimonadales</taxon>
        <taxon>Kordiimonadaceae</taxon>
        <taxon>Eilatimonas</taxon>
    </lineage>
</organism>
<proteinExistence type="predicted"/>
<reference evidence="1 2" key="1">
    <citation type="submission" date="2018-10" db="EMBL/GenBank/DDBJ databases">
        <title>Genomic Encyclopedia of Archaeal and Bacterial Type Strains, Phase II (KMG-II): from individual species to whole genera.</title>
        <authorList>
            <person name="Goeker M."/>
        </authorList>
    </citation>
    <scope>NUCLEOTIDE SEQUENCE [LARGE SCALE GENOMIC DNA]</scope>
    <source>
        <strain evidence="1 2">DSM 25217</strain>
    </source>
</reference>
<dbReference type="RefSeq" id="WP_121938675.1">
    <property type="nucleotide sequence ID" value="NZ_REFR01000011.1"/>
</dbReference>